<evidence type="ECO:0000313" key="5">
    <source>
        <dbReference type="Proteomes" id="UP000028990"/>
    </source>
</evidence>
<keyword evidence="1" id="KW-0677">Repeat</keyword>
<evidence type="ECO:0000313" key="4">
    <source>
        <dbReference type="EMBL" id="KFO29997.1"/>
    </source>
</evidence>
<feature type="repeat" description="ANK" evidence="3">
    <location>
        <begin position="895"/>
        <end position="927"/>
    </location>
</feature>
<keyword evidence="5" id="KW-1185">Reference proteome</keyword>
<dbReference type="Proteomes" id="UP000028990">
    <property type="component" value="Unassembled WGS sequence"/>
</dbReference>
<evidence type="ECO:0000256" key="1">
    <source>
        <dbReference type="ARBA" id="ARBA00022737"/>
    </source>
</evidence>
<dbReference type="GO" id="GO:0045944">
    <property type="term" value="P:positive regulation of transcription by RNA polymerase II"/>
    <property type="evidence" value="ECO:0007669"/>
    <property type="project" value="TreeGrafter"/>
</dbReference>
<feature type="repeat" description="ANK" evidence="3">
    <location>
        <begin position="535"/>
        <end position="567"/>
    </location>
</feature>
<dbReference type="PRINTS" id="PR01415">
    <property type="entry name" value="ANKYRIN"/>
</dbReference>
<feature type="repeat" description="ANK" evidence="3">
    <location>
        <begin position="826"/>
        <end position="858"/>
    </location>
</feature>
<feature type="repeat" description="ANK" evidence="3">
    <location>
        <begin position="568"/>
        <end position="600"/>
    </location>
</feature>
<feature type="repeat" description="ANK" evidence="3">
    <location>
        <begin position="280"/>
        <end position="312"/>
    </location>
</feature>
<gene>
    <name evidence="4" type="ORF">H920_08600</name>
</gene>
<dbReference type="PROSITE" id="PS50297">
    <property type="entry name" value="ANK_REP_REGION"/>
    <property type="match status" value="19"/>
</dbReference>
<dbReference type="GO" id="GO:0000976">
    <property type="term" value="F:transcription cis-regulatory region binding"/>
    <property type="evidence" value="ECO:0007669"/>
    <property type="project" value="TreeGrafter"/>
</dbReference>
<dbReference type="eggNOG" id="KOG4177">
    <property type="taxonomic scope" value="Eukaryota"/>
</dbReference>
<feature type="repeat" description="ANK" evidence="3">
    <location>
        <begin position="214"/>
        <end position="246"/>
    </location>
</feature>
<feature type="repeat" description="ANK" evidence="3">
    <location>
        <begin position="181"/>
        <end position="213"/>
    </location>
</feature>
<accession>A0A091DFZ0</accession>
<keyword evidence="2 3" id="KW-0040">ANK repeat</keyword>
<dbReference type="SUPFAM" id="SSF48403">
    <property type="entry name" value="Ankyrin repeat"/>
    <property type="match status" value="4"/>
</dbReference>
<dbReference type="InterPro" id="IPR002110">
    <property type="entry name" value="Ankyrin_rpt"/>
</dbReference>
<feature type="repeat" description="ANK" evidence="3">
    <location>
        <begin position="413"/>
        <end position="445"/>
    </location>
</feature>
<dbReference type="GO" id="GO:0005634">
    <property type="term" value="C:nucleus"/>
    <property type="evidence" value="ECO:0007669"/>
    <property type="project" value="TreeGrafter"/>
</dbReference>
<dbReference type="STRING" id="885580.ENSFDAP00000001864"/>
<dbReference type="SMART" id="SM00248">
    <property type="entry name" value="ANK"/>
    <property type="match status" value="27"/>
</dbReference>
<feature type="repeat" description="ANK" evidence="3">
    <location>
        <begin position="928"/>
        <end position="949"/>
    </location>
</feature>
<feature type="repeat" description="ANK" evidence="3">
    <location>
        <begin position="862"/>
        <end position="894"/>
    </location>
</feature>
<dbReference type="Pfam" id="PF12796">
    <property type="entry name" value="Ank_2"/>
    <property type="match status" value="9"/>
</dbReference>
<name>A0A091DFZ0_FUKDA</name>
<protein>
    <submittedName>
        <fullName evidence="4">Serine/threonine-protein phosphatase 6 regulatory ankyrin repeat subunit B</fullName>
    </submittedName>
</protein>
<feature type="repeat" description="ANK" evidence="3">
    <location>
        <begin position="379"/>
        <end position="412"/>
    </location>
</feature>
<feature type="repeat" description="ANK" evidence="3">
    <location>
        <begin position="1031"/>
        <end position="1063"/>
    </location>
</feature>
<dbReference type="InterPro" id="IPR050663">
    <property type="entry name" value="Ankyrin-SOCS_Box"/>
</dbReference>
<dbReference type="PANTHER" id="PTHR24193">
    <property type="entry name" value="ANKYRIN REPEAT PROTEIN"/>
    <property type="match status" value="1"/>
</dbReference>
<dbReference type="InterPro" id="IPR036770">
    <property type="entry name" value="Ankyrin_rpt-contain_sf"/>
</dbReference>
<feature type="repeat" description="ANK" evidence="3">
    <location>
        <begin position="313"/>
        <end position="345"/>
    </location>
</feature>
<reference evidence="4 5" key="1">
    <citation type="submission" date="2013-11" db="EMBL/GenBank/DDBJ databases">
        <title>The Damaraland mole rat (Fukomys damarensis) genome and evolution of African mole rats.</title>
        <authorList>
            <person name="Gladyshev V.N."/>
            <person name="Fang X."/>
        </authorList>
    </citation>
    <scope>NUCLEOTIDE SEQUENCE [LARGE SCALE GENOMIC DNA]</scope>
    <source>
        <tissue evidence="4">Liver</tissue>
    </source>
</reference>
<dbReference type="Pfam" id="PF00023">
    <property type="entry name" value="Ank"/>
    <property type="match status" value="3"/>
</dbReference>
<proteinExistence type="predicted"/>
<feature type="repeat" description="ANK" evidence="3">
    <location>
        <begin position="662"/>
        <end position="685"/>
    </location>
</feature>
<sequence length="1249" mass="135615">MDEFPECGCGRLWFDTLYAAFLQGLFRCLSGPHASSGHLQKGEAMEGRGERRWFMVDEPPLVQAIFSGDPEEIRVLIHKTEDVNALLESATPDPLSVGISCVERLLVRSHYQSIYGVSRMHWGHGVVYQTQLPPCGSYNGGEVTDDSEKRTPLHVAAFLGDAEIIELLILSGARVNAKDNMWLTPLHRAVASRSEEAVQVLIKHSADVNARDKNWQTPLHVAAANKAVRCAEVLIPLLSSVNVSDRGGRTALHHAALNGHVEMVNLLLAKGANINAFDKKDRRALHWAAYVGHLDVVALLINHGAEVTCKDKKGYTPLHAAASNGQINVVKHLLNLGVEIDEINVYGNTALHIACYNGQDTVVSELIDYGANVNQPNSSGFTPLHFAAASTHGALCLELLVNNGADVNFQSKDGKSPLHMTAVHGRFTRSQTLIQNGGEIDCVDKDGNTPLHVAARYGHERERCPFALPVTVSCSFSLLRCGIHSMFPLHLAALNAHSDCCRKLLSSGQKYSIVSLFSNEHVLSAGFAIDTPDKFGRTCLHAAAAGGNVECIKLLQSSGADFHRKDKCGRTPLHYGAANCHFHCIETLVTTGANVNETDDWGRTALHYAAASDMDRNKTMLGNAHENSEELERARELKEKEAALCLEFLLQHDANPSIRDKEGYNSIHYAAAYGHRQCLELLLERTNTGFEESDSGATKSPLHLAMFEVFYDKNLRNHAPDGHIVSSYLLLKSPQPGLLPAPESPPPTGAIGNENNSYPSLNAPENQAYNGHHQALEVLLQSLVDLDIRDEKGRTALDLAAFKGHAECVEALVNQGASVSVKDSVTKRTPLHASVINGHTLCLRLLLEIADNPEVVDVKDARGQTPLMLAVAYGHIDTVSLLLEKEASVDAVDVMGRTALHRGIMTGHEECVQMLLEQEVSVLCRDFRGRTPLHYAAARGHATWLSELLQAALAEEDCCLRDSQGYTPLHWACYHGNENCIEVLLEQKCFRTFAGNPFTPLHCAVINDHENCASMLLGAMDSSIVSCRDDRGRTPLHAAAFGDHVDCLQLLLQHDAQVNAADSLGKTALMMAAENGQEGAVDILVNSAQADLTVKDKDLNTPLHLASSKGHEKCALLILDKIQDESLINAKNNALQTPLHIAARNGLKVVVEELLAKGACVLAVDENGHTPALACAPNKDVADCLALILATMMPFSPSSAMTAVNFVCFKKDNLSRTTLSNLGSMVSLCSNNVGSEDGYNENDSDSETF</sequence>
<feature type="repeat" description="ANK" evidence="3">
    <location>
        <begin position="446"/>
        <end position="459"/>
    </location>
</feature>
<evidence type="ECO:0000256" key="3">
    <source>
        <dbReference type="PROSITE-ProRule" id="PRU00023"/>
    </source>
</evidence>
<dbReference type="PANTHER" id="PTHR24193:SF121">
    <property type="entry name" value="ADA2A-CONTAINING COMPLEX COMPONENT 3, ISOFORM D"/>
    <property type="match status" value="1"/>
</dbReference>
<dbReference type="Pfam" id="PF13637">
    <property type="entry name" value="Ank_4"/>
    <property type="match status" value="1"/>
</dbReference>
<dbReference type="AlphaFoldDB" id="A0A091DFZ0"/>
<dbReference type="EMBL" id="KN122517">
    <property type="protein sequence ID" value="KFO29997.1"/>
    <property type="molecule type" value="Genomic_DNA"/>
</dbReference>
<evidence type="ECO:0000256" key="2">
    <source>
        <dbReference type="ARBA" id="ARBA00023043"/>
    </source>
</evidence>
<feature type="repeat" description="ANK" evidence="3">
    <location>
        <begin position="792"/>
        <end position="824"/>
    </location>
</feature>
<feature type="repeat" description="ANK" evidence="3">
    <location>
        <begin position="346"/>
        <end position="378"/>
    </location>
</feature>
<dbReference type="PROSITE" id="PS50088">
    <property type="entry name" value="ANK_REPEAT"/>
    <property type="match status" value="21"/>
</dbReference>
<feature type="repeat" description="ANK" evidence="3">
    <location>
        <begin position="247"/>
        <end position="279"/>
    </location>
</feature>
<feature type="repeat" description="ANK" evidence="3">
    <location>
        <begin position="964"/>
        <end position="986"/>
    </location>
</feature>
<feature type="repeat" description="ANK" evidence="3">
    <location>
        <begin position="1134"/>
        <end position="1166"/>
    </location>
</feature>
<feature type="repeat" description="ANK" evidence="3">
    <location>
        <begin position="148"/>
        <end position="180"/>
    </location>
</feature>
<dbReference type="Gene3D" id="1.25.40.20">
    <property type="entry name" value="Ankyrin repeat-containing domain"/>
    <property type="match status" value="13"/>
</dbReference>
<dbReference type="eggNOG" id="KOG0504">
    <property type="taxonomic scope" value="Eukaryota"/>
</dbReference>
<organism evidence="4 5">
    <name type="scientific">Fukomys damarensis</name>
    <name type="common">Damaraland mole rat</name>
    <name type="synonym">Cryptomys damarensis</name>
    <dbReference type="NCBI Taxonomy" id="885580"/>
    <lineage>
        <taxon>Eukaryota</taxon>
        <taxon>Metazoa</taxon>
        <taxon>Chordata</taxon>
        <taxon>Craniata</taxon>
        <taxon>Vertebrata</taxon>
        <taxon>Euteleostomi</taxon>
        <taxon>Mammalia</taxon>
        <taxon>Eutheria</taxon>
        <taxon>Euarchontoglires</taxon>
        <taxon>Glires</taxon>
        <taxon>Rodentia</taxon>
        <taxon>Hystricomorpha</taxon>
        <taxon>Bathyergidae</taxon>
        <taxon>Fukomys</taxon>
    </lineage>
</organism>